<dbReference type="Proteomes" id="UP001179280">
    <property type="component" value="Unassembled WGS sequence"/>
</dbReference>
<reference evidence="2" key="1">
    <citation type="submission" date="2021-01" db="EMBL/GenBank/DDBJ databases">
        <title>Genomic Encyclopedia of Type Strains, Phase IV (KMG-IV): sequencing the most valuable type-strain genomes for metagenomic binning, comparative biology and taxonomic classification.</title>
        <authorList>
            <person name="Goeker M."/>
        </authorList>
    </citation>
    <scope>NUCLEOTIDE SEQUENCE</scope>
    <source>
        <strain evidence="2">DSM 21943</strain>
    </source>
</reference>
<feature type="transmembrane region" description="Helical" evidence="1">
    <location>
        <begin position="34"/>
        <end position="55"/>
    </location>
</feature>
<evidence type="ECO:0000313" key="3">
    <source>
        <dbReference type="Proteomes" id="UP001179280"/>
    </source>
</evidence>
<name>A0ABS2SV92_9BACI</name>
<dbReference type="EMBL" id="JAFBCV010000008">
    <property type="protein sequence ID" value="MBM7839436.1"/>
    <property type="molecule type" value="Genomic_DNA"/>
</dbReference>
<comment type="caution">
    <text evidence="2">The sequence shown here is derived from an EMBL/GenBank/DDBJ whole genome shotgun (WGS) entry which is preliminary data.</text>
</comment>
<proteinExistence type="predicted"/>
<gene>
    <name evidence="2" type="ORF">JOC54_002716</name>
</gene>
<keyword evidence="3" id="KW-1185">Reference proteome</keyword>
<keyword evidence="1" id="KW-0812">Transmembrane</keyword>
<keyword evidence="1" id="KW-1133">Transmembrane helix</keyword>
<evidence type="ECO:0000313" key="2">
    <source>
        <dbReference type="EMBL" id="MBM7839436.1"/>
    </source>
</evidence>
<evidence type="ECO:0000256" key="1">
    <source>
        <dbReference type="SAM" id="Phobius"/>
    </source>
</evidence>
<feature type="transmembrane region" description="Helical" evidence="1">
    <location>
        <begin position="7"/>
        <end position="28"/>
    </location>
</feature>
<organism evidence="2 3">
    <name type="scientific">Shouchella xiaoxiensis</name>
    <dbReference type="NCBI Taxonomy" id="766895"/>
    <lineage>
        <taxon>Bacteria</taxon>
        <taxon>Bacillati</taxon>
        <taxon>Bacillota</taxon>
        <taxon>Bacilli</taxon>
        <taxon>Bacillales</taxon>
        <taxon>Bacillaceae</taxon>
        <taxon>Shouchella</taxon>
    </lineage>
</organism>
<sequence>MYRFNKWIDALILASIGGGVYLTMSIIFDDHVKWINALVIATALFLTWGFLIPYIRSKRTAKK</sequence>
<protein>
    <submittedName>
        <fullName evidence="2">Uncharacterized protein</fullName>
    </submittedName>
</protein>
<keyword evidence="1" id="KW-0472">Membrane</keyword>
<dbReference type="RefSeq" id="WP_204466683.1">
    <property type="nucleotide sequence ID" value="NZ_JAFBCV010000008.1"/>
</dbReference>
<accession>A0ABS2SV92</accession>